<name>A0ABS1R011_9SPHI</name>
<dbReference type="EMBL" id="JAERTY010000002">
    <property type="protein sequence ID" value="MBL1408028.1"/>
    <property type="molecule type" value="Genomic_DNA"/>
</dbReference>
<evidence type="ECO:0000256" key="2">
    <source>
        <dbReference type="SAM" id="Phobius"/>
    </source>
</evidence>
<evidence type="ECO:0000259" key="3">
    <source>
        <dbReference type="Pfam" id="PF00892"/>
    </source>
</evidence>
<feature type="transmembrane region" description="Helical" evidence="2">
    <location>
        <begin position="37"/>
        <end position="56"/>
    </location>
</feature>
<dbReference type="PANTHER" id="PTHR22911:SF137">
    <property type="entry name" value="SOLUTE CARRIER FAMILY 35 MEMBER G2-RELATED"/>
    <property type="match status" value="1"/>
</dbReference>
<feature type="transmembrane region" description="Helical" evidence="2">
    <location>
        <begin position="127"/>
        <end position="146"/>
    </location>
</feature>
<feature type="domain" description="EamA" evidence="3">
    <location>
        <begin position="154"/>
        <end position="288"/>
    </location>
</feature>
<feature type="transmembrane region" description="Helical" evidence="2">
    <location>
        <begin position="270"/>
        <end position="289"/>
    </location>
</feature>
<dbReference type="Pfam" id="PF00892">
    <property type="entry name" value="EamA"/>
    <property type="match status" value="2"/>
</dbReference>
<protein>
    <submittedName>
        <fullName evidence="4">DMT family transporter</fullName>
    </submittedName>
</protein>
<dbReference type="PANTHER" id="PTHR22911">
    <property type="entry name" value="ACYL-MALONYL CONDENSING ENZYME-RELATED"/>
    <property type="match status" value="1"/>
</dbReference>
<feature type="domain" description="EamA" evidence="3">
    <location>
        <begin position="5"/>
        <end position="140"/>
    </location>
</feature>
<feature type="transmembrane region" description="Helical" evidence="2">
    <location>
        <begin position="218"/>
        <end position="238"/>
    </location>
</feature>
<dbReference type="InterPro" id="IPR000620">
    <property type="entry name" value="EamA_dom"/>
</dbReference>
<evidence type="ECO:0000256" key="1">
    <source>
        <dbReference type="SAM" id="MobiDB-lite"/>
    </source>
</evidence>
<feature type="transmembrane region" description="Helical" evidence="2">
    <location>
        <begin position="245"/>
        <end position="264"/>
    </location>
</feature>
<organism evidence="4 5">
    <name type="scientific">Sphingobacterium faecale</name>
    <dbReference type="NCBI Taxonomy" id="2803775"/>
    <lineage>
        <taxon>Bacteria</taxon>
        <taxon>Pseudomonadati</taxon>
        <taxon>Bacteroidota</taxon>
        <taxon>Sphingobacteriia</taxon>
        <taxon>Sphingobacteriales</taxon>
        <taxon>Sphingobacteriaceae</taxon>
        <taxon>Sphingobacterium</taxon>
    </lineage>
</organism>
<keyword evidence="2" id="KW-0472">Membrane</keyword>
<evidence type="ECO:0000313" key="4">
    <source>
        <dbReference type="EMBL" id="MBL1408028.1"/>
    </source>
</evidence>
<keyword evidence="2" id="KW-0812">Transmembrane</keyword>
<comment type="caution">
    <text evidence="4">The sequence shown here is derived from an EMBL/GenBank/DDBJ whole genome shotgun (WGS) entry which is preliminary data.</text>
</comment>
<reference evidence="4 5" key="1">
    <citation type="submission" date="2021-01" db="EMBL/GenBank/DDBJ databases">
        <title>C459-1 draft genome sequence.</title>
        <authorList>
            <person name="Zhang X.-F."/>
        </authorList>
    </citation>
    <scope>NUCLEOTIDE SEQUENCE [LARGE SCALE GENOMIC DNA]</scope>
    <source>
        <strain evidence="5">C459-1</strain>
    </source>
</reference>
<gene>
    <name evidence="4" type="ORF">JKG61_04635</name>
</gene>
<feature type="transmembrane region" description="Helical" evidence="2">
    <location>
        <begin position="152"/>
        <end position="174"/>
    </location>
</feature>
<accession>A0ABS1R011</accession>
<sequence>MNRYVWIVALGALSYGMLSSFAKVAYGQGYSAAEVTFIQGVVGTIILWIASFVQRLRSGKKDDLPTAAVRCKLLLAGACMGIATYLYYLSVQYITASLAIVLLMQMAWMSMFAEWMVLGRPPHLKQLGAAAFILFATFLAGGFTGFTTKDFSLLGITLALSSAVLYCFYILFTSELGKGMHFLEKGALMTTGSTLAIFLINCNSLYYSTHIDGGLFQWGLFLAIFGTVIPPICFSVGMPKLGPGLSAILLTLELPTAILCAFFVLNEQILFTQLIGIALLFIALIYINLSSDSTHKNRLDSGGSHRIPSVTSISSNEDIRKPNCLPVEQS</sequence>
<keyword evidence="5" id="KW-1185">Reference proteome</keyword>
<dbReference type="InterPro" id="IPR037185">
    <property type="entry name" value="EmrE-like"/>
</dbReference>
<keyword evidence="2" id="KW-1133">Transmembrane helix</keyword>
<dbReference type="RefSeq" id="WP_202101807.1">
    <property type="nucleotide sequence ID" value="NZ_JAERTY010000002.1"/>
</dbReference>
<feature type="region of interest" description="Disordered" evidence="1">
    <location>
        <begin position="298"/>
        <end position="330"/>
    </location>
</feature>
<proteinExistence type="predicted"/>
<dbReference type="Proteomes" id="UP000625283">
    <property type="component" value="Unassembled WGS sequence"/>
</dbReference>
<evidence type="ECO:0000313" key="5">
    <source>
        <dbReference type="Proteomes" id="UP000625283"/>
    </source>
</evidence>
<feature type="transmembrane region" description="Helical" evidence="2">
    <location>
        <begin position="94"/>
        <end position="115"/>
    </location>
</feature>
<dbReference type="SUPFAM" id="SSF103481">
    <property type="entry name" value="Multidrug resistance efflux transporter EmrE"/>
    <property type="match status" value="2"/>
</dbReference>